<dbReference type="InterPro" id="IPR028978">
    <property type="entry name" value="Chorismate_lyase_/UTRA_dom_sf"/>
</dbReference>
<gene>
    <name evidence="6" type="ORF">GT347_17695</name>
</gene>
<evidence type="ECO:0000256" key="2">
    <source>
        <dbReference type="ARBA" id="ARBA00023125"/>
    </source>
</evidence>
<feature type="region of interest" description="Disordered" evidence="4">
    <location>
        <begin position="255"/>
        <end position="274"/>
    </location>
</feature>
<proteinExistence type="predicted"/>
<dbReference type="GO" id="GO:0003700">
    <property type="term" value="F:DNA-binding transcription factor activity"/>
    <property type="evidence" value="ECO:0007669"/>
    <property type="project" value="InterPro"/>
</dbReference>
<dbReference type="KEGG" id="xyk:GT347_17695"/>
<name>A0A857JA72_9BURK</name>
<evidence type="ECO:0000259" key="5">
    <source>
        <dbReference type="PROSITE" id="PS50949"/>
    </source>
</evidence>
<dbReference type="InterPro" id="IPR050679">
    <property type="entry name" value="Bact_HTH_transcr_reg"/>
</dbReference>
<keyword evidence="3" id="KW-0804">Transcription</keyword>
<evidence type="ECO:0000313" key="6">
    <source>
        <dbReference type="EMBL" id="QHI99648.1"/>
    </source>
</evidence>
<dbReference type="Gene3D" id="1.10.10.10">
    <property type="entry name" value="Winged helix-like DNA-binding domain superfamily/Winged helix DNA-binding domain"/>
    <property type="match status" value="1"/>
</dbReference>
<dbReference type="InterPro" id="IPR011663">
    <property type="entry name" value="UTRA"/>
</dbReference>
<sequence>MVLKTKAPRVPEPAAKVARVPLYEKVLTTLREEITARRYDQAGILPSESALIERFGVSRITVRRALDELARAGLVERNRGRITRVVPSLPPTVIDLSTELETTLARSAGLVIRVLGFKWIKPAAEIAETLGVGPAEKVLWITRLRSRGDQPIVHTSVHLPRPLGQLVDAESLGHRQLVDLLRAQGKVAASAEQVLSAAPCPPELAECLALAPGEPVFRLERVLFDARRKPMLRLVSSFRWDCMGYRMSLRQDSLQTATHVDPHDDTMLQAEHAD</sequence>
<evidence type="ECO:0000256" key="4">
    <source>
        <dbReference type="SAM" id="MobiDB-lite"/>
    </source>
</evidence>
<dbReference type="PANTHER" id="PTHR44846:SF1">
    <property type="entry name" value="MANNOSYL-D-GLYCERATE TRANSPORT_METABOLISM SYSTEM REPRESSOR MNGR-RELATED"/>
    <property type="match status" value="1"/>
</dbReference>
<dbReference type="SMART" id="SM00866">
    <property type="entry name" value="UTRA"/>
    <property type="match status" value="1"/>
</dbReference>
<evidence type="ECO:0000313" key="7">
    <source>
        <dbReference type="Proteomes" id="UP000464787"/>
    </source>
</evidence>
<dbReference type="AlphaFoldDB" id="A0A857JA72"/>
<dbReference type="RefSeq" id="WP_160553459.1">
    <property type="nucleotide sequence ID" value="NZ_CP047650.1"/>
</dbReference>
<organism evidence="6 7">
    <name type="scientific">Xylophilus rhododendri</name>
    <dbReference type="NCBI Taxonomy" id="2697032"/>
    <lineage>
        <taxon>Bacteria</taxon>
        <taxon>Pseudomonadati</taxon>
        <taxon>Pseudomonadota</taxon>
        <taxon>Betaproteobacteria</taxon>
        <taxon>Burkholderiales</taxon>
        <taxon>Xylophilus</taxon>
    </lineage>
</organism>
<dbReference type="EMBL" id="CP047650">
    <property type="protein sequence ID" value="QHI99648.1"/>
    <property type="molecule type" value="Genomic_DNA"/>
</dbReference>
<dbReference type="PRINTS" id="PR00035">
    <property type="entry name" value="HTHGNTR"/>
</dbReference>
<feature type="domain" description="HTH gntR-type" evidence="5">
    <location>
        <begin position="20"/>
        <end position="88"/>
    </location>
</feature>
<feature type="compositionally biased region" description="Basic and acidic residues" evidence="4">
    <location>
        <begin position="260"/>
        <end position="274"/>
    </location>
</feature>
<dbReference type="SUPFAM" id="SSF64288">
    <property type="entry name" value="Chorismate lyase-like"/>
    <property type="match status" value="1"/>
</dbReference>
<protein>
    <submittedName>
        <fullName evidence="6">UTRA domain-containing protein</fullName>
    </submittedName>
</protein>
<dbReference type="Gene3D" id="3.40.1410.10">
    <property type="entry name" value="Chorismate lyase-like"/>
    <property type="match status" value="1"/>
</dbReference>
<dbReference type="GO" id="GO:0003677">
    <property type="term" value="F:DNA binding"/>
    <property type="evidence" value="ECO:0007669"/>
    <property type="project" value="UniProtKB-KW"/>
</dbReference>
<evidence type="ECO:0000256" key="3">
    <source>
        <dbReference type="ARBA" id="ARBA00023163"/>
    </source>
</evidence>
<dbReference type="Proteomes" id="UP000464787">
    <property type="component" value="Chromosome"/>
</dbReference>
<keyword evidence="1" id="KW-0805">Transcription regulation</keyword>
<keyword evidence="2" id="KW-0238">DNA-binding</keyword>
<evidence type="ECO:0000256" key="1">
    <source>
        <dbReference type="ARBA" id="ARBA00023015"/>
    </source>
</evidence>
<dbReference type="PANTHER" id="PTHR44846">
    <property type="entry name" value="MANNOSYL-D-GLYCERATE TRANSPORT/METABOLISM SYSTEM REPRESSOR MNGR-RELATED"/>
    <property type="match status" value="1"/>
</dbReference>
<dbReference type="GO" id="GO:0045892">
    <property type="term" value="P:negative regulation of DNA-templated transcription"/>
    <property type="evidence" value="ECO:0007669"/>
    <property type="project" value="TreeGrafter"/>
</dbReference>
<keyword evidence="7" id="KW-1185">Reference proteome</keyword>
<dbReference type="SUPFAM" id="SSF46785">
    <property type="entry name" value="Winged helix' DNA-binding domain"/>
    <property type="match status" value="1"/>
</dbReference>
<dbReference type="Pfam" id="PF07702">
    <property type="entry name" value="UTRA"/>
    <property type="match status" value="1"/>
</dbReference>
<dbReference type="InterPro" id="IPR036390">
    <property type="entry name" value="WH_DNA-bd_sf"/>
</dbReference>
<dbReference type="Pfam" id="PF00392">
    <property type="entry name" value="GntR"/>
    <property type="match status" value="1"/>
</dbReference>
<dbReference type="PROSITE" id="PS50949">
    <property type="entry name" value="HTH_GNTR"/>
    <property type="match status" value="1"/>
</dbReference>
<dbReference type="InterPro" id="IPR000524">
    <property type="entry name" value="Tscrpt_reg_HTH_GntR"/>
</dbReference>
<reference evidence="6 7" key="1">
    <citation type="submission" date="2020-01" db="EMBL/GenBank/DDBJ databases">
        <title>Genome sequencing of strain KACC 21265.</title>
        <authorList>
            <person name="Heo J."/>
            <person name="Kim S.-J."/>
            <person name="Kim J.-S."/>
            <person name="Hong S.-B."/>
            <person name="Kwon S.-W."/>
        </authorList>
    </citation>
    <scope>NUCLEOTIDE SEQUENCE [LARGE SCALE GENOMIC DNA]</scope>
    <source>
        <strain evidence="6 7">KACC 21265</strain>
    </source>
</reference>
<dbReference type="InterPro" id="IPR036388">
    <property type="entry name" value="WH-like_DNA-bd_sf"/>
</dbReference>
<accession>A0A857JA72</accession>
<dbReference type="SMART" id="SM00345">
    <property type="entry name" value="HTH_GNTR"/>
    <property type="match status" value="1"/>
</dbReference>
<dbReference type="CDD" id="cd07377">
    <property type="entry name" value="WHTH_GntR"/>
    <property type="match status" value="1"/>
</dbReference>